<dbReference type="Pfam" id="PF03972">
    <property type="entry name" value="MmgE_PrpD_N"/>
    <property type="match status" value="1"/>
</dbReference>
<dbReference type="InterPro" id="IPR045337">
    <property type="entry name" value="MmgE_PrpD_C"/>
</dbReference>
<evidence type="ECO:0000313" key="5">
    <source>
        <dbReference type="Proteomes" id="UP000503312"/>
    </source>
</evidence>
<dbReference type="Proteomes" id="UP000503312">
    <property type="component" value="Chromosome"/>
</dbReference>
<keyword evidence="5" id="KW-1185">Reference proteome</keyword>
<feature type="domain" description="MmgE/PrpD N-terminal" evidence="2">
    <location>
        <begin position="6"/>
        <end position="246"/>
    </location>
</feature>
<dbReference type="PANTHER" id="PTHR16943">
    <property type="entry name" value="2-METHYLCITRATE DEHYDRATASE-RELATED"/>
    <property type="match status" value="1"/>
</dbReference>
<accession>A0A6M9Q162</accession>
<dbReference type="InterPro" id="IPR042183">
    <property type="entry name" value="MmgE/PrpD_sf_1"/>
</dbReference>
<protein>
    <submittedName>
        <fullName evidence="4">2-methylcitrate dehydratase</fullName>
    </submittedName>
</protein>
<evidence type="ECO:0000259" key="3">
    <source>
        <dbReference type="Pfam" id="PF19305"/>
    </source>
</evidence>
<dbReference type="AlphaFoldDB" id="A0A6M9Q162"/>
<dbReference type="Pfam" id="PF19305">
    <property type="entry name" value="MmgE_PrpD_C"/>
    <property type="match status" value="1"/>
</dbReference>
<sequence>MTLLQKFGEFIAASQQADFSAQAIHSARRALLDWHGALLAGSDTLVAKKLRHGYQEELGAGGCTVAGADQKSFSRAAAFLNGTISHIAEFDDIFRDGAYHPACPTISAAFALAEAHDDSLLNLLKAIIIGYEVSTRISKVIQPSHYQYFHTTGTVGVFGAAAACAYLLRLDAGKACDALATAGTFASGLQQAFRSDSMTKPMHAGHAAEVGLNAALLANAGMTGTPDLLEGDAGFGAALCKNPRWDLVLEDLGHGWNIEHMTFKNHGCCGHNFPAIDAVSHLLSAYPIDAEKITQIRVGAYKPTVDVCHYVHPQSPFEAKFSLTYTVSARIILGRVREMAFLPTALDNPRIRAMEKKIKLFVDPECAAKFPVHRSAKVEIEMSDGSIYTHHQHTRHGDPDEPLTDQELLDKFQELAEPRVGMELAKHLSDELMESPDVKIRKLATLWSKMSA</sequence>
<dbReference type="RefSeq" id="WP_173955999.1">
    <property type="nucleotide sequence ID" value="NZ_CP028942.1"/>
</dbReference>
<dbReference type="InterPro" id="IPR036148">
    <property type="entry name" value="MmgE/PrpD_sf"/>
</dbReference>
<gene>
    <name evidence="4" type="ORF">DCO17_06775</name>
</gene>
<reference evidence="4 5" key="1">
    <citation type="submission" date="2018-04" db="EMBL/GenBank/DDBJ databases">
        <title>Polynucleobacter sp. UH21B genome.</title>
        <authorList>
            <person name="Hahn M.W."/>
        </authorList>
    </citation>
    <scope>NUCLEOTIDE SEQUENCE [LARGE SCALE GENOMIC DNA]</scope>
    <source>
        <strain evidence="4 5">MWH-UH21B</strain>
    </source>
</reference>
<proteinExistence type="inferred from homology"/>
<dbReference type="InterPro" id="IPR042188">
    <property type="entry name" value="MmgE/PrpD_sf_2"/>
</dbReference>
<organism evidence="4 5">
    <name type="scientific">Polynucleobacter tropicus</name>
    <dbReference type="NCBI Taxonomy" id="1743174"/>
    <lineage>
        <taxon>Bacteria</taxon>
        <taxon>Pseudomonadati</taxon>
        <taxon>Pseudomonadota</taxon>
        <taxon>Betaproteobacteria</taxon>
        <taxon>Burkholderiales</taxon>
        <taxon>Burkholderiaceae</taxon>
        <taxon>Polynucleobacter</taxon>
    </lineage>
</organism>
<dbReference type="Gene3D" id="3.30.1330.120">
    <property type="entry name" value="2-methylcitrate dehydratase PrpD"/>
    <property type="match status" value="1"/>
</dbReference>
<evidence type="ECO:0000313" key="4">
    <source>
        <dbReference type="EMBL" id="QKM64957.1"/>
    </source>
</evidence>
<comment type="similarity">
    <text evidence="1">Belongs to the PrpD family.</text>
</comment>
<dbReference type="InterPro" id="IPR045336">
    <property type="entry name" value="MmgE_PrpD_N"/>
</dbReference>
<dbReference type="SUPFAM" id="SSF103378">
    <property type="entry name" value="2-methylcitrate dehydratase PrpD"/>
    <property type="match status" value="1"/>
</dbReference>
<dbReference type="GO" id="GO:0016829">
    <property type="term" value="F:lyase activity"/>
    <property type="evidence" value="ECO:0007669"/>
    <property type="project" value="InterPro"/>
</dbReference>
<dbReference type="PANTHER" id="PTHR16943:SF8">
    <property type="entry name" value="2-METHYLCITRATE DEHYDRATASE"/>
    <property type="match status" value="1"/>
</dbReference>
<feature type="domain" description="MmgE/PrpD C-terminal" evidence="3">
    <location>
        <begin position="266"/>
        <end position="425"/>
    </location>
</feature>
<dbReference type="KEGG" id="ptrp:DCO17_06775"/>
<name>A0A6M9Q162_9BURK</name>
<dbReference type="InterPro" id="IPR005656">
    <property type="entry name" value="MmgE_PrpD"/>
</dbReference>
<evidence type="ECO:0000259" key="2">
    <source>
        <dbReference type="Pfam" id="PF03972"/>
    </source>
</evidence>
<dbReference type="Gene3D" id="1.10.4100.10">
    <property type="entry name" value="2-methylcitrate dehydratase PrpD"/>
    <property type="match status" value="1"/>
</dbReference>
<dbReference type="EMBL" id="CP028942">
    <property type="protein sequence ID" value="QKM64957.1"/>
    <property type="molecule type" value="Genomic_DNA"/>
</dbReference>
<evidence type="ECO:0000256" key="1">
    <source>
        <dbReference type="ARBA" id="ARBA00006174"/>
    </source>
</evidence>